<gene>
    <name evidence="3" type="ORF">E6B08_07740</name>
</gene>
<evidence type="ECO:0000313" key="3">
    <source>
        <dbReference type="EMBL" id="QCI15417.1"/>
    </source>
</evidence>
<keyword evidence="1" id="KW-0472">Membrane</keyword>
<dbReference type="PANTHER" id="PTHR23028:SF53">
    <property type="entry name" value="ACYL_TRANSF_3 DOMAIN-CONTAINING PROTEIN"/>
    <property type="match status" value="1"/>
</dbReference>
<keyword evidence="1" id="KW-0812">Transmembrane</keyword>
<evidence type="ECO:0000256" key="1">
    <source>
        <dbReference type="SAM" id="Phobius"/>
    </source>
</evidence>
<sequence length="95" mass="10693">MMTNRIKGLDGLRGIAVICVIISHSVLWPYIGIESAKIKSLMNGHIGVSIFFVLSGFLITTLLIQEKESTGRVDIVAFIKRRAMRIFPLYYLYSS</sequence>
<dbReference type="InterPro" id="IPR050879">
    <property type="entry name" value="Acyltransferase_3"/>
</dbReference>
<evidence type="ECO:0000313" key="4">
    <source>
        <dbReference type="Proteomes" id="UP000298551"/>
    </source>
</evidence>
<reference evidence="4" key="1">
    <citation type="submission" date="2019-04" db="EMBL/GenBank/DDBJ databases">
        <title>Genome sequence of Pseudomonas putida 1290, an auxin catabolizing strain.</title>
        <authorList>
            <person name="Laird T.S."/>
            <person name="Leveau J.H.J."/>
        </authorList>
    </citation>
    <scope>NUCLEOTIDE SEQUENCE [LARGE SCALE GENOMIC DNA]</scope>
    <source>
        <strain evidence="4">1290</strain>
    </source>
</reference>
<accession>A0A4D6XIZ5</accession>
<dbReference type="GO" id="GO:0000271">
    <property type="term" value="P:polysaccharide biosynthetic process"/>
    <property type="evidence" value="ECO:0007669"/>
    <property type="project" value="TreeGrafter"/>
</dbReference>
<dbReference type="EMBL" id="CP039371">
    <property type="protein sequence ID" value="QCI15417.1"/>
    <property type="molecule type" value="Genomic_DNA"/>
</dbReference>
<dbReference type="OrthoDB" id="9767863at2"/>
<dbReference type="Pfam" id="PF01757">
    <property type="entry name" value="Acyl_transf_3"/>
    <property type="match status" value="1"/>
</dbReference>
<dbReference type="PANTHER" id="PTHR23028">
    <property type="entry name" value="ACETYLTRANSFERASE"/>
    <property type="match status" value="1"/>
</dbReference>
<proteinExistence type="predicted"/>
<feature type="transmembrane region" description="Helical" evidence="1">
    <location>
        <begin position="12"/>
        <end position="33"/>
    </location>
</feature>
<dbReference type="AlphaFoldDB" id="A0A4D6XIZ5"/>
<organism evidence="3 4">
    <name type="scientific">Pseudomonas putida</name>
    <name type="common">Arthrobacter siderocapsulatus</name>
    <dbReference type="NCBI Taxonomy" id="303"/>
    <lineage>
        <taxon>Bacteria</taxon>
        <taxon>Pseudomonadati</taxon>
        <taxon>Pseudomonadota</taxon>
        <taxon>Gammaproteobacteria</taxon>
        <taxon>Pseudomonadales</taxon>
        <taxon>Pseudomonadaceae</taxon>
        <taxon>Pseudomonas</taxon>
    </lineage>
</organism>
<feature type="transmembrane region" description="Helical" evidence="1">
    <location>
        <begin position="45"/>
        <end position="64"/>
    </location>
</feature>
<protein>
    <submittedName>
        <fullName evidence="3">Acyltransferase</fullName>
    </submittedName>
</protein>
<keyword evidence="1" id="KW-1133">Transmembrane helix</keyword>
<keyword evidence="3" id="KW-0012">Acyltransferase</keyword>
<dbReference type="InterPro" id="IPR002656">
    <property type="entry name" value="Acyl_transf_3_dom"/>
</dbReference>
<feature type="domain" description="Acyltransferase 3" evidence="2">
    <location>
        <begin position="7"/>
        <end position="94"/>
    </location>
</feature>
<name>A0A4D6XIZ5_PSEPU</name>
<keyword evidence="3" id="KW-0808">Transferase</keyword>
<dbReference type="GO" id="GO:0016020">
    <property type="term" value="C:membrane"/>
    <property type="evidence" value="ECO:0007669"/>
    <property type="project" value="TreeGrafter"/>
</dbReference>
<dbReference type="GO" id="GO:0016747">
    <property type="term" value="F:acyltransferase activity, transferring groups other than amino-acyl groups"/>
    <property type="evidence" value="ECO:0007669"/>
    <property type="project" value="InterPro"/>
</dbReference>
<dbReference type="Proteomes" id="UP000298551">
    <property type="component" value="Chromosome"/>
</dbReference>
<evidence type="ECO:0000259" key="2">
    <source>
        <dbReference type="Pfam" id="PF01757"/>
    </source>
</evidence>